<dbReference type="EC" id="2.7.7.65" evidence="1"/>
<dbReference type="InterPro" id="IPR000160">
    <property type="entry name" value="GGDEF_dom"/>
</dbReference>
<gene>
    <name evidence="3" type="ORF">HY3_06505</name>
</gene>
<dbReference type="STRING" id="1280941.HY2_05530"/>
<dbReference type="PROSITE" id="PS50887">
    <property type="entry name" value="GGDEF"/>
    <property type="match status" value="1"/>
</dbReference>
<dbReference type="GO" id="GO:1902201">
    <property type="term" value="P:negative regulation of bacterial-type flagellum-dependent cell motility"/>
    <property type="evidence" value="ECO:0007669"/>
    <property type="project" value="TreeGrafter"/>
</dbReference>
<organism evidence="3 4">
    <name type="scientific">Hyphomonas pacifica</name>
    <dbReference type="NCBI Taxonomy" id="1280941"/>
    <lineage>
        <taxon>Bacteria</taxon>
        <taxon>Pseudomonadati</taxon>
        <taxon>Pseudomonadota</taxon>
        <taxon>Alphaproteobacteria</taxon>
        <taxon>Hyphomonadales</taxon>
        <taxon>Hyphomonadaceae</taxon>
        <taxon>Hyphomonas</taxon>
    </lineage>
</organism>
<dbReference type="PANTHER" id="PTHR45138">
    <property type="entry name" value="REGULATORY COMPONENTS OF SENSORY TRANSDUCTION SYSTEM"/>
    <property type="match status" value="1"/>
</dbReference>
<dbReference type="InterPro" id="IPR050469">
    <property type="entry name" value="Diguanylate_Cyclase"/>
</dbReference>
<keyword evidence="4" id="KW-1185">Reference proteome</keyword>
<dbReference type="InterPro" id="IPR029787">
    <property type="entry name" value="Nucleotide_cyclase"/>
</dbReference>
<dbReference type="NCBIfam" id="TIGR00254">
    <property type="entry name" value="GGDEF"/>
    <property type="match status" value="1"/>
</dbReference>
<name>A0A062TYF3_9PROT</name>
<dbReference type="SMART" id="SM00304">
    <property type="entry name" value="HAMP"/>
    <property type="match status" value="1"/>
</dbReference>
<comment type="catalytic activity">
    <reaction evidence="2">
        <text>2 GTP = 3',3'-c-di-GMP + 2 diphosphate</text>
        <dbReference type="Rhea" id="RHEA:24898"/>
        <dbReference type="ChEBI" id="CHEBI:33019"/>
        <dbReference type="ChEBI" id="CHEBI:37565"/>
        <dbReference type="ChEBI" id="CHEBI:58805"/>
        <dbReference type="EC" id="2.7.7.65"/>
    </reaction>
</comment>
<accession>A0A328JSR0</accession>
<dbReference type="Gene3D" id="3.30.70.270">
    <property type="match status" value="1"/>
</dbReference>
<sequence>MAGVMRLSTITNTAYVTTVALSMIAGVAMLMASNSMRTERAAVQQRYVLDKATSGLDHEIFYQSEKAREYVISGNPEYLEDFKAGVINLNDTRAMLGRVEDAGARKEELSTLQTAIDMARTLVNNQQNAIEAYQAGDVETARKMVFSDHYEGELSLIDATITRFQALLDQRTQVEVEHAITRARFWRFMSEVVLAATALMFLCVLYFILKRRILRPVMRLSDVVTRLAAEDYSVEISDFRHMDEIGDMAEAVKIFRENGLERLRLEEKLERDLKLRNLLSRMTHRMQACESKKEVANVVRLFLPVILPGYAGKMYLFEEDDQMMRQACDWLEPKGSAPEFPPGECWSIRRGAPHRQGGNQTDMPCQHMFEPGQLDHVEAFDIATLCVPLTAQREVIGLLYCELPDGVISIEQEHYVFMMAENISLSLANMHLREELHEQATADPLTGLSNRRLMEQRLNTLLYDAHDTGRPVSCIMLDIDNFKMLNDTYGHDMGDQVLKDVAGVLKSHTREDGLAFRYGGEEFVILLPGVEPGDAVRRAEAIRKGVAALHFTFNEAPIKKVTASFGVATTPNHCAGNKLITTADAALYESKEKGRDRVTKAPLGVKEDLVA</sequence>
<dbReference type="InterPro" id="IPR007891">
    <property type="entry name" value="CHASE3"/>
</dbReference>
<reference evidence="3 4" key="1">
    <citation type="submission" date="2013-04" db="EMBL/GenBank/DDBJ databases">
        <title>Hyphomonas sp. T24B3 Genome Sequencing.</title>
        <authorList>
            <person name="Lai Q."/>
            <person name="Shao Z."/>
        </authorList>
    </citation>
    <scope>NUCLEOTIDE SEQUENCE [LARGE SCALE GENOMIC DNA]</scope>
    <source>
        <strain evidence="3 4">T24B3</strain>
    </source>
</reference>
<dbReference type="eggNOG" id="COG3850">
    <property type="taxonomic scope" value="Bacteria"/>
</dbReference>
<dbReference type="Gene3D" id="3.30.450.40">
    <property type="match status" value="1"/>
</dbReference>
<dbReference type="GO" id="GO:0005886">
    <property type="term" value="C:plasma membrane"/>
    <property type="evidence" value="ECO:0007669"/>
    <property type="project" value="TreeGrafter"/>
</dbReference>
<evidence type="ECO:0000256" key="2">
    <source>
        <dbReference type="ARBA" id="ARBA00034247"/>
    </source>
</evidence>
<comment type="caution">
    <text evidence="3">The sequence shown here is derived from an EMBL/GenBank/DDBJ whole genome shotgun (WGS) entry which is preliminary data.</text>
</comment>
<evidence type="ECO:0000313" key="4">
    <source>
        <dbReference type="Proteomes" id="UP000249123"/>
    </source>
</evidence>
<dbReference type="FunFam" id="3.30.70.270:FF:000001">
    <property type="entry name" value="Diguanylate cyclase domain protein"/>
    <property type="match status" value="1"/>
</dbReference>
<dbReference type="OrthoDB" id="9812260at2"/>
<dbReference type="Pfam" id="PF00990">
    <property type="entry name" value="GGDEF"/>
    <property type="match status" value="1"/>
</dbReference>
<dbReference type="GO" id="GO:0007165">
    <property type="term" value="P:signal transduction"/>
    <property type="evidence" value="ECO:0007669"/>
    <property type="project" value="InterPro"/>
</dbReference>
<proteinExistence type="predicted"/>
<dbReference type="AlphaFoldDB" id="A0A062TYF3"/>
<dbReference type="Gene3D" id="6.10.340.10">
    <property type="match status" value="1"/>
</dbReference>
<dbReference type="InterPro" id="IPR043128">
    <property type="entry name" value="Rev_trsase/Diguanyl_cyclase"/>
</dbReference>
<protein>
    <recommendedName>
        <fullName evidence="1">diguanylate cyclase</fullName>
        <ecNumber evidence="1">2.7.7.65</ecNumber>
    </recommendedName>
</protein>
<accession>A0A062TYF3</accession>
<evidence type="ECO:0000256" key="1">
    <source>
        <dbReference type="ARBA" id="ARBA00012528"/>
    </source>
</evidence>
<dbReference type="Proteomes" id="UP000249123">
    <property type="component" value="Unassembled WGS sequence"/>
</dbReference>
<dbReference type="GO" id="GO:0043709">
    <property type="term" value="P:cell adhesion involved in single-species biofilm formation"/>
    <property type="evidence" value="ECO:0007669"/>
    <property type="project" value="TreeGrafter"/>
</dbReference>
<dbReference type="InterPro" id="IPR003660">
    <property type="entry name" value="HAMP_dom"/>
</dbReference>
<dbReference type="PANTHER" id="PTHR45138:SF9">
    <property type="entry name" value="DIGUANYLATE CYCLASE DGCM-RELATED"/>
    <property type="match status" value="1"/>
</dbReference>
<dbReference type="EMBL" id="AWFB01000089">
    <property type="protein sequence ID" value="RAN30461.1"/>
    <property type="molecule type" value="Genomic_DNA"/>
</dbReference>
<dbReference type="eggNOG" id="COG3706">
    <property type="taxonomic scope" value="Bacteria"/>
</dbReference>
<dbReference type="SMART" id="SM00267">
    <property type="entry name" value="GGDEF"/>
    <property type="match status" value="1"/>
</dbReference>
<dbReference type="CDD" id="cd01949">
    <property type="entry name" value="GGDEF"/>
    <property type="match status" value="1"/>
</dbReference>
<dbReference type="CDD" id="cd06225">
    <property type="entry name" value="HAMP"/>
    <property type="match status" value="1"/>
</dbReference>
<dbReference type="PROSITE" id="PS50885">
    <property type="entry name" value="HAMP"/>
    <property type="match status" value="1"/>
</dbReference>
<evidence type="ECO:0000313" key="3">
    <source>
        <dbReference type="EMBL" id="RAN30461.1"/>
    </source>
</evidence>
<dbReference type="SUPFAM" id="SSF55781">
    <property type="entry name" value="GAF domain-like"/>
    <property type="match status" value="1"/>
</dbReference>
<dbReference type="SUPFAM" id="SSF158472">
    <property type="entry name" value="HAMP domain-like"/>
    <property type="match status" value="1"/>
</dbReference>
<dbReference type="SUPFAM" id="SSF55073">
    <property type="entry name" value="Nucleotide cyclase"/>
    <property type="match status" value="1"/>
</dbReference>
<dbReference type="Pfam" id="PF05227">
    <property type="entry name" value="CHASE3"/>
    <property type="match status" value="1"/>
</dbReference>
<dbReference type="InterPro" id="IPR029016">
    <property type="entry name" value="GAF-like_dom_sf"/>
</dbReference>
<dbReference type="GO" id="GO:0052621">
    <property type="term" value="F:diguanylate cyclase activity"/>
    <property type="evidence" value="ECO:0007669"/>
    <property type="project" value="UniProtKB-EC"/>
</dbReference>